<keyword evidence="2" id="KW-1185">Reference proteome</keyword>
<name>S8E506_FOMSC</name>
<dbReference type="InParanoid" id="S8E506"/>
<reference evidence="1 2" key="1">
    <citation type="journal article" date="2012" name="Science">
        <title>The Paleozoic origin of enzymatic lignin decomposition reconstructed from 31 fungal genomes.</title>
        <authorList>
            <person name="Floudas D."/>
            <person name="Binder M."/>
            <person name="Riley R."/>
            <person name="Barry K."/>
            <person name="Blanchette R.A."/>
            <person name="Henrissat B."/>
            <person name="Martinez A.T."/>
            <person name="Otillar R."/>
            <person name="Spatafora J.W."/>
            <person name="Yadav J.S."/>
            <person name="Aerts A."/>
            <person name="Benoit I."/>
            <person name="Boyd A."/>
            <person name="Carlson A."/>
            <person name="Copeland A."/>
            <person name="Coutinho P.M."/>
            <person name="de Vries R.P."/>
            <person name="Ferreira P."/>
            <person name="Findley K."/>
            <person name="Foster B."/>
            <person name="Gaskell J."/>
            <person name="Glotzer D."/>
            <person name="Gorecki P."/>
            <person name="Heitman J."/>
            <person name="Hesse C."/>
            <person name="Hori C."/>
            <person name="Igarashi K."/>
            <person name="Jurgens J.A."/>
            <person name="Kallen N."/>
            <person name="Kersten P."/>
            <person name="Kohler A."/>
            <person name="Kuees U."/>
            <person name="Kumar T.K.A."/>
            <person name="Kuo A."/>
            <person name="LaButti K."/>
            <person name="Larrondo L.F."/>
            <person name="Lindquist E."/>
            <person name="Ling A."/>
            <person name="Lombard V."/>
            <person name="Lucas S."/>
            <person name="Lundell T."/>
            <person name="Martin R."/>
            <person name="McLaughlin D.J."/>
            <person name="Morgenstern I."/>
            <person name="Morin E."/>
            <person name="Murat C."/>
            <person name="Nagy L.G."/>
            <person name="Nolan M."/>
            <person name="Ohm R.A."/>
            <person name="Patyshakuliyeva A."/>
            <person name="Rokas A."/>
            <person name="Ruiz-Duenas F.J."/>
            <person name="Sabat G."/>
            <person name="Salamov A."/>
            <person name="Samejima M."/>
            <person name="Schmutz J."/>
            <person name="Slot J.C."/>
            <person name="St John F."/>
            <person name="Stenlid J."/>
            <person name="Sun H."/>
            <person name="Sun S."/>
            <person name="Syed K."/>
            <person name="Tsang A."/>
            <person name="Wiebenga A."/>
            <person name="Young D."/>
            <person name="Pisabarro A."/>
            <person name="Eastwood D.C."/>
            <person name="Martin F."/>
            <person name="Cullen D."/>
            <person name="Grigoriev I.V."/>
            <person name="Hibbett D.S."/>
        </authorList>
    </citation>
    <scope>NUCLEOTIDE SEQUENCE</scope>
    <source>
        <strain evidence="2">FP-58527</strain>
    </source>
</reference>
<evidence type="ECO:0008006" key="3">
    <source>
        <dbReference type="Google" id="ProtNLM"/>
    </source>
</evidence>
<proteinExistence type="predicted"/>
<dbReference type="OrthoDB" id="3352270at2759"/>
<feature type="non-terminal residue" evidence="1">
    <location>
        <position position="312"/>
    </location>
</feature>
<feature type="non-terminal residue" evidence="1">
    <location>
        <position position="1"/>
    </location>
</feature>
<accession>S8E506</accession>
<dbReference type="eggNOG" id="ENOG502SIGX">
    <property type="taxonomic scope" value="Eukaryota"/>
</dbReference>
<sequence length="312" mass="35377">VELLTRIFTLGTRDPVFDFSSPSAPIPRDPPFEVLVSHVCVLWREVALRTASLWTSIVLTQASHIPRARAYVARSSHYPFDILFDSASESEYVRGHHIFREEFLPAFETLKPHIARWGSLILRVRDLPCKRHARTVLSTVGPGPQLRALELWHIEEWNDADRLWGHVGPPPVVVFNGDLPVLQRLSLIGVNIQWSKASSPFLRNLTELELGVHSDDVRIPFDRWLDVLRESPRLERLSLHYSGPRIAAVPWRLPDGPVSLPALRDLKLADLDASYACALLRTFVAPHVRKLHLELGSTTDTPQDYTALVDML</sequence>
<dbReference type="STRING" id="743788.S8E506"/>
<dbReference type="HOGENOM" id="CLU_020999_1_1_1"/>
<organism evidence="1 2">
    <name type="scientific">Fomitopsis schrenkii</name>
    <name type="common">Brown rot fungus</name>
    <dbReference type="NCBI Taxonomy" id="2126942"/>
    <lineage>
        <taxon>Eukaryota</taxon>
        <taxon>Fungi</taxon>
        <taxon>Dikarya</taxon>
        <taxon>Basidiomycota</taxon>
        <taxon>Agaricomycotina</taxon>
        <taxon>Agaricomycetes</taxon>
        <taxon>Polyporales</taxon>
        <taxon>Fomitopsis</taxon>
    </lineage>
</organism>
<evidence type="ECO:0000313" key="2">
    <source>
        <dbReference type="Proteomes" id="UP000015241"/>
    </source>
</evidence>
<gene>
    <name evidence="1" type="ORF">FOMPIDRAFT_1107814</name>
</gene>
<dbReference type="EMBL" id="KE504165">
    <property type="protein sequence ID" value="EPS98488.1"/>
    <property type="molecule type" value="Genomic_DNA"/>
</dbReference>
<dbReference type="AlphaFoldDB" id="S8E506"/>
<protein>
    <recommendedName>
        <fullName evidence="3">F-box domain-containing protein</fullName>
    </recommendedName>
</protein>
<evidence type="ECO:0000313" key="1">
    <source>
        <dbReference type="EMBL" id="EPS98488.1"/>
    </source>
</evidence>
<dbReference type="Proteomes" id="UP000015241">
    <property type="component" value="Unassembled WGS sequence"/>
</dbReference>